<dbReference type="SUPFAM" id="SSF110814">
    <property type="entry name" value="TmoB-like"/>
    <property type="match status" value="1"/>
</dbReference>
<reference evidence="4" key="1">
    <citation type="submission" date="2019-02" db="EMBL/GenBank/DDBJ databases">
        <authorList>
            <person name="Pothier F.J."/>
        </authorList>
    </citation>
    <scope>NUCLEOTIDE SEQUENCE</scope>
    <source>
        <strain evidence="4">CI-1B</strain>
    </source>
</reference>
<proteinExistence type="predicted"/>
<evidence type="ECO:0000313" key="5">
    <source>
        <dbReference type="Proteomes" id="UP000328092"/>
    </source>
</evidence>
<dbReference type="InterPro" id="IPR009355">
    <property type="entry name" value="Toluene_mOase_B"/>
</dbReference>
<gene>
    <name evidence="4" type="primary">tmoA</name>
    <name evidence="4" type="ORF">CI1B_03170</name>
</gene>
<feature type="domain" description="Ubiquitin-like" evidence="3">
    <location>
        <begin position="521"/>
        <end position="595"/>
    </location>
</feature>
<accession>A0A508ST84</accession>
<keyword evidence="2" id="KW-0503">Monooxygenase</keyword>
<dbReference type="GO" id="GO:0004497">
    <property type="term" value="F:monooxygenase activity"/>
    <property type="evidence" value="ECO:0007669"/>
    <property type="project" value="UniProtKB-KW"/>
</dbReference>
<dbReference type="Gene3D" id="3.10.20.270">
    <property type="entry name" value="TmoB-like"/>
    <property type="match status" value="1"/>
</dbReference>
<comment type="caution">
    <text evidence="4">The sequence shown here is derived from an EMBL/GenBank/DDBJ whole genome shotgun (WGS) entry which is preliminary data.</text>
</comment>
<organism evidence="4 5">
    <name type="scientific">Bradyrhizobium ivorense</name>
    <dbReference type="NCBI Taxonomy" id="2511166"/>
    <lineage>
        <taxon>Bacteria</taxon>
        <taxon>Pseudomonadati</taxon>
        <taxon>Pseudomonadota</taxon>
        <taxon>Alphaproteobacteria</taxon>
        <taxon>Hyphomicrobiales</taxon>
        <taxon>Nitrobacteraceae</taxon>
        <taxon>Bradyrhizobium</taxon>
    </lineage>
</organism>
<evidence type="ECO:0000259" key="3">
    <source>
        <dbReference type="PROSITE" id="PS50053"/>
    </source>
</evidence>
<dbReference type="CDD" id="cd17042">
    <property type="entry name" value="Ubl_TmoB"/>
    <property type="match status" value="1"/>
</dbReference>
<dbReference type="InterPro" id="IPR012348">
    <property type="entry name" value="RNR-like"/>
</dbReference>
<dbReference type="InterPro" id="IPR036713">
    <property type="entry name" value="TmoB-like_sf"/>
</dbReference>
<name>A0A508ST84_9BRAD</name>
<dbReference type="Pfam" id="PF06234">
    <property type="entry name" value="TmoB"/>
    <property type="match status" value="1"/>
</dbReference>
<keyword evidence="1 4" id="KW-0560">Oxidoreductase</keyword>
<dbReference type="Pfam" id="PF02332">
    <property type="entry name" value="Phenol_Hydrox"/>
    <property type="match status" value="1"/>
</dbReference>
<evidence type="ECO:0000256" key="1">
    <source>
        <dbReference type="ARBA" id="ARBA00023002"/>
    </source>
</evidence>
<dbReference type="Proteomes" id="UP000328092">
    <property type="component" value="Unassembled WGS sequence"/>
</dbReference>
<dbReference type="InterPro" id="IPR000626">
    <property type="entry name" value="Ubiquitin-like_dom"/>
</dbReference>
<sequence>MALMKREEWEGLVRDVDWTLSYADDDAVFPEWQSGTGKIPRGAWSAWEESYKISYPEYVSVQAEKEAAAFAVKAALQRSTIFSSLDEGWKSCAKLHFGAVSLAEYTAFMAEARMARFGLAGPWRNMAVLGALDEIRHCQLSLFFAHEFVSKDPQYDWALKAFHTNDWAIVSARSLFDAMMVAGNVVDTAIQLPLVFETGFTNLQFVGLASDALASGDINFANMISSVQTDEARHAQQGGPTLELLMKHDPVRAQWIVDKMFWLSARVFAVLTGPAMDYYTPLDHRKQSYKEFMEEWIIGQFIRTLQDHGLKKPWYWDEFIEGLDIWHHSLHLGVWFWRQTVWWKPQAGVSKAERNWLNTKYPKWEDIYGPIWDQIIANVNCGNMQATRPDTVPWLCNACHLPLCTYTSSPDGKYRVRDFPLTHNNYTYHFCSKVCRQIWWEDRDMLHVRTIGERLLAGEIQPSDLSGVLQYMGLTPEVMGDDAYGYKWATDYRELLGPESSQPRPNSVGGGEGIPSEALSIPINAKFGDDFVMHVVVVNTSDTMAEVAQRVAYHSVGKRVRSQDRDMVVYYEGRAVADNESVSQVGIGPFQQIFVDYASDSRKGR</sequence>
<keyword evidence="5" id="KW-1185">Reference proteome</keyword>
<dbReference type="PROSITE" id="PS50053">
    <property type="entry name" value="UBIQUITIN_2"/>
    <property type="match status" value="1"/>
</dbReference>
<dbReference type="SUPFAM" id="SSF47240">
    <property type="entry name" value="Ferritin-like"/>
    <property type="match status" value="1"/>
</dbReference>
<dbReference type="Gene3D" id="1.10.620.20">
    <property type="entry name" value="Ribonucleotide Reductase, subunit A"/>
    <property type="match status" value="1"/>
</dbReference>
<evidence type="ECO:0000313" key="4">
    <source>
        <dbReference type="EMBL" id="VIO65220.1"/>
    </source>
</evidence>
<dbReference type="InterPro" id="IPR003430">
    <property type="entry name" value="Phenol_Hydrox"/>
</dbReference>
<dbReference type="EMBL" id="CAADFC020000004">
    <property type="protein sequence ID" value="VIO65220.1"/>
    <property type="molecule type" value="Genomic_DNA"/>
</dbReference>
<dbReference type="EC" id="1.14.13.-" evidence="4"/>
<dbReference type="RefSeq" id="WP_172627877.1">
    <property type="nucleotide sequence ID" value="NZ_CAADFC020000004.1"/>
</dbReference>
<evidence type="ECO:0000256" key="2">
    <source>
        <dbReference type="ARBA" id="ARBA00023033"/>
    </source>
</evidence>
<protein>
    <submittedName>
        <fullName evidence="4">Toluene-4-monooxygenase system protein A</fullName>
        <ecNumber evidence="4">1.14.13.-</ecNumber>
    </submittedName>
</protein>
<dbReference type="InterPro" id="IPR009078">
    <property type="entry name" value="Ferritin-like_SF"/>
</dbReference>
<dbReference type="AlphaFoldDB" id="A0A508ST84"/>